<protein>
    <submittedName>
        <fullName evidence="1">Uncharacterized protein</fullName>
    </submittedName>
</protein>
<organism evidence="1 2">
    <name type="scientific">Blepharisma stoltei</name>
    <dbReference type="NCBI Taxonomy" id="1481888"/>
    <lineage>
        <taxon>Eukaryota</taxon>
        <taxon>Sar</taxon>
        <taxon>Alveolata</taxon>
        <taxon>Ciliophora</taxon>
        <taxon>Postciliodesmatophora</taxon>
        <taxon>Heterotrichea</taxon>
        <taxon>Heterotrichida</taxon>
        <taxon>Blepharismidae</taxon>
        <taxon>Blepharisma</taxon>
    </lineage>
</organism>
<sequence length="202" mass="23474">MNSNKFPSLGYSNRLRSQTPYTQATYTEILEDLEMLNWHKPASSQNEIHFPPKILKKRKRTVNKIENLDEDLAIESLISLMMTKKPALKKFSVKKIVKKCVSFEILQENVDPVRKVQVVSESKIMQKMTNQWVSPYFVNFSFPKSAFVLPTAKEWKSLGFPYQDSEAKIRKLPLEDGKILQNKVSFYQNVGERLDLISQKIT</sequence>
<name>A0AAU9JQ52_9CILI</name>
<proteinExistence type="predicted"/>
<dbReference type="AlphaFoldDB" id="A0AAU9JQ52"/>
<evidence type="ECO:0000313" key="2">
    <source>
        <dbReference type="Proteomes" id="UP001162131"/>
    </source>
</evidence>
<evidence type="ECO:0000313" key="1">
    <source>
        <dbReference type="EMBL" id="CAG9329024.1"/>
    </source>
</evidence>
<reference evidence="1" key="1">
    <citation type="submission" date="2021-09" db="EMBL/GenBank/DDBJ databases">
        <authorList>
            <consortium name="AG Swart"/>
            <person name="Singh M."/>
            <person name="Singh A."/>
            <person name="Seah K."/>
            <person name="Emmerich C."/>
        </authorList>
    </citation>
    <scope>NUCLEOTIDE SEQUENCE</scope>
    <source>
        <strain evidence="1">ATCC30299</strain>
    </source>
</reference>
<accession>A0AAU9JQ52</accession>
<comment type="caution">
    <text evidence="1">The sequence shown here is derived from an EMBL/GenBank/DDBJ whole genome shotgun (WGS) entry which is preliminary data.</text>
</comment>
<dbReference type="EMBL" id="CAJZBQ010000047">
    <property type="protein sequence ID" value="CAG9329024.1"/>
    <property type="molecule type" value="Genomic_DNA"/>
</dbReference>
<dbReference type="Proteomes" id="UP001162131">
    <property type="component" value="Unassembled WGS sequence"/>
</dbReference>
<gene>
    <name evidence="1" type="ORF">BSTOLATCC_MIC47860</name>
</gene>
<keyword evidence="2" id="KW-1185">Reference proteome</keyword>